<proteinExistence type="predicted"/>
<feature type="transmembrane region" description="Helical" evidence="1">
    <location>
        <begin position="20"/>
        <end position="37"/>
    </location>
</feature>
<dbReference type="AlphaFoldDB" id="A0A089Q6U7"/>
<keyword evidence="1" id="KW-0472">Membrane</keyword>
<evidence type="ECO:0000256" key="1">
    <source>
        <dbReference type="SAM" id="Phobius"/>
    </source>
</evidence>
<evidence type="ECO:0000313" key="3">
    <source>
        <dbReference type="Proteomes" id="UP000029481"/>
    </source>
</evidence>
<sequence length="441" mass="49305">MIQIALLLFGVDFMRSRVKYLILLGSLWSLLGLAIFLDGLDGVTYFPLRFFGLLLLLESLVTLSIASGGVGAQKAVLYFKGGIFCFVSLLILSNQSYSNLLLAIVFGFAYFVIGLFVIFSAWIVRFPHWKSTLATGLAQIIFAFFMFSPWPTHYKATVSFFLGTLMIFSGIHTVRLALRVARLREGTSVFDLLVPAGIGFEVKKGADAKPKVAEPEHADFREPLTVHIWTPEGTASASTIPRPVINRYIAAVDSEGVISTGHAALEVPPGLYISLYPAEDIDRSPAEFLNTLKATRDNDVPGTFQPDYATEAAEWCQSDRKIYFHQYNGKALQRFWSAYKLTKTYNLTYRNCSSSVAYALEASLDGVLSKRTKSGLSILRTLAMPELWIAAQVRKRAISMAWTPGLVMDYARALRSIVHPVPEPWYQRFSFKWRDDRKAGE</sequence>
<feature type="transmembrane region" description="Helical" evidence="1">
    <location>
        <begin position="75"/>
        <end position="94"/>
    </location>
</feature>
<gene>
    <name evidence="2" type="ORF">JT31_20940</name>
</gene>
<accession>A0A089Q6U7</accession>
<dbReference type="KEGG" id="cnt:JT31_20940"/>
<protein>
    <submittedName>
        <fullName evidence="2">Peptidase</fullName>
    </submittedName>
</protein>
<feature type="transmembrane region" description="Helical" evidence="1">
    <location>
        <begin position="100"/>
        <end position="124"/>
    </location>
</feature>
<dbReference type="EMBL" id="CP009451">
    <property type="protein sequence ID" value="AIR06996.1"/>
    <property type="molecule type" value="Genomic_DNA"/>
</dbReference>
<keyword evidence="1" id="KW-1133">Transmembrane helix</keyword>
<evidence type="ECO:0000313" key="2">
    <source>
        <dbReference type="EMBL" id="AIR06996.1"/>
    </source>
</evidence>
<reference evidence="2 3" key="1">
    <citation type="submission" date="2014-09" db="EMBL/GenBank/DDBJ databases">
        <title>Cedecea neteri SSMD04 Genome Sequencing.</title>
        <authorList>
            <person name="Tan J.-Y."/>
        </authorList>
    </citation>
    <scope>NUCLEOTIDE SEQUENCE [LARGE SCALE GENOMIC DNA]</scope>
    <source>
        <strain evidence="2 3">SSMD04</strain>
    </source>
</reference>
<feature type="transmembrane region" description="Helical" evidence="1">
    <location>
        <begin position="43"/>
        <end position="63"/>
    </location>
</feature>
<feature type="transmembrane region" description="Helical" evidence="1">
    <location>
        <begin position="131"/>
        <end position="150"/>
    </location>
</feature>
<feature type="transmembrane region" description="Helical" evidence="1">
    <location>
        <begin position="156"/>
        <end position="178"/>
    </location>
</feature>
<organism evidence="2 3">
    <name type="scientific">Cedecea neteri</name>
    <dbReference type="NCBI Taxonomy" id="158822"/>
    <lineage>
        <taxon>Bacteria</taxon>
        <taxon>Pseudomonadati</taxon>
        <taxon>Pseudomonadota</taxon>
        <taxon>Gammaproteobacteria</taxon>
        <taxon>Enterobacterales</taxon>
        <taxon>Enterobacteriaceae</taxon>
        <taxon>Cedecea</taxon>
    </lineage>
</organism>
<dbReference type="OrthoDB" id="6773069at2"/>
<dbReference type="RefSeq" id="WP_038481533.1">
    <property type="nucleotide sequence ID" value="NZ_CP009451.1"/>
</dbReference>
<name>A0A089Q6U7_9ENTR</name>
<keyword evidence="1" id="KW-0812">Transmembrane</keyword>
<dbReference type="Proteomes" id="UP000029481">
    <property type="component" value="Chromosome"/>
</dbReference>
<keyword evidence="3" id="KW-1185">Reference proteome</keyword>